<dbReference type="PANTHER" id="PTHR47481:SF22">
    <property type="entry name" value="RETROTRANSPOSON GAG DOMAIN-CONTAINING PROTEIN"/>
    <property type="match status" value="1"/>
</dbReference>
<sequence>MKASGEVVPNPNYQTWILIDQNLFAALYLVISPTLLPYIINLETCADIWKTIERRLQSSNRSRLLQLKNELHQVTMKDQTMMQYLSDIKGKCDAIASSGTPLDPEDVIMYTLNGLPPAYQAFKTYIRTNLQPMNIDDFYAQLCSEELNLAAERARENQLLPSTDPQMALAASRGRGRFRSNRGHGRYIQSTSSPTQQNTSFRSPGRSANSTYLECQICRKLGHSAFKCWHRSNLQYQPASSSAFVASSASETNDWVLDSGATSHLTPDFTQIQNPQQYMGSQQVQIGNGDMLPISHSGQGLLPTPHRLDEQSNSSPRSIPSRPL</sequence>
<dbReference type="Proteomes" id="UP000233837">
    <property type="component" value="Unassembled WGS sequence"/>
</dbReference>
<keyword evidence="3" id="KW-1185">Reference proteome</keyword>
<dbReference type="PANTHER" id="PTHR47481">
    <property type="match status" value="1"/>
</dbReference>
<proteinExistence type="predicted"/>
<reference evidence="2 3" key="2">
    <citation type="journal article" date="2017" name="Nature">
        <title>The Apostasia genome and the evolution of orchids.</title>
        <authorList>
            <person name="Zhang G.Q."/>
            <person name="Liu K.W."/>
            <person name="Li Z."/>
            <person name="Lohaus R."/>
            <person name="Hsiao Y.Y."/>
            <person name="Niu S.C."/>
            <person name="Wang J.Y."/>
            <person name="Lin Y.C."/>
            <person name="Xu Q."/>
            <person name="Chen L.J."/>
            <person name="Yoshida K."/>
            <person name="Fujiwara S."/>
            <person name="Wang Z.W."/>
            <person name="Zhang Y.Q."/>
            <person name="Mitsuda N."/>
            <person name="Wang M."/>
            <person name="Liu G.H."/>
            <person name="Pecoraro L."/>
            <person name="Huang H.X."/>
            <person name="Xiao X.J."/>
            <person name="Lin M."/>
            <person name="Wu X.Y."/>
            <person name="Wu W.L."/>
            <person name="Chen Y.Y."/>
            <person name="Chang S.B."/>
            <person name="Sakamoto S."/>
            <person name="Ohme-Takagi M."/>
            <person name="Yagi M."/>
            <person name="Zeng S.J."/>
            <person name="Shen C.Y."/>
            <person name="Yeh C.M."/>
            <person name="Luo Y.B."/>
            <person name="Tsai W.C."/>
            <person name="Van de Peer Y."/>
            <person name="Liu Z.J."/>
        </authorList>
    </citation>
    <scope>NUCLEOTIDE SEQUENCE [LARGE SCALE GENOMIC DNA]</scope>
    <source>
        <tissue evidence="2">The whole plant</tissue>
    </source>
</reference>
<reference evidence="2 3" key="1">
    <citation type="journal article" date="2016" name="Sci. Rep.">
        <title>The Dendrobium catenatum Lindl. genome sequence provides insights into polysaccharide synthase, floral development and adaptive evolution.</title>
        <authorList>
            <person name="Zhang G.Q."/>
            <person name="Xu Q."/>
            <person name="Bian C."/>
            <person name="Tsai W.C."/>
            <person name="Yeh C.M."/>
            <person name="Liu K.W."/>
            <person name="Yoshida K."/>
            <person name="Zhang L.S."/>
            <person name="Chang S.B."/>
            <person name="Chen F."/>
            <person name="Shi Y."/>
            <person name="Su Y.Y."/>
            <person name="Zhang Y.Q."/>
            <person name="Chen L.J."/>
            <person name="Yin Y."/>
            <person name="Lin M."/>
            <person name="Huang H."/>
            <person name="Deng H."/>
            <person name="Wang Z.W."/>
            <person name="Zhu S.L."/>
            <person name="Zhao X."/>
            <person name="Deng C."/>
            <person name="Niu S.C."/>
            <person name="Huang J."/>
            <person name="Wang M."/>
            <person name="Liu G.H."/>
            <person name="Yang H.J."/>
            <person name="Xiao X.J."/>
            <person name="Hsiao Y.Y."/>
            <person name="Wu W.L."/>
            <person name="Chen Y.Y."/>
            <person name="Mitsuda N."/>
            <person name="Ohme-Takagi M."/>
            <person name="Luo Y.B."/>
            <person name="Van de Peer Y."/>
            <person name="Liu Z.J."/>
        </authorList>
    </citation>
    <scope>NUCLEOTIDE SEQUENCE [LARGE SCALE GENOMIC DNA]</scope>
    <source>
        <tissue evidence="2">The whole plant</tissue>
    </source>
</reference>
<dbReference type="AlphaFoldDB" id="A0A2I0W941"/>
<feature type="region of interest" description="Disordered" evidence="1">
    <location>
        <begin position="287"/>
        <end position="324"/>
    </location>
</feature>
<feature type="region of interest" description="Disordered" evidence="1">
    <location>
        <begin position="173"/>
        <end position="208"/>
    </location>
</feature>
<feature type="compositionally biased region" description="Low complexity" evidence="1">
    <location>
        <begin position="189"/>
        <end position="200"/>
    </location>
</feature>
<organism evidence="2 3">
    <name type="scientific">Dendrobium catenatum</name>
    <dbReference type="NCBI Taxonomy" id="906689"/>
    <lineage>
        <taxon>Eukaryota</taxon>
        <taxon>Viridiplantae</taxon>
        <taxon>Streptophyta</taxon>
        <taxon>Embryophyta</taxon>
        <taxon>Tracheophyta</taxon>
        <taxon>Spermatophyta</taxon>
        <taxon>Magnoliopsida</taxon>
        <taxon>Liliopsida</taxon>
        <taxon>Asparagales</taxon>
        <taxon>Orchidaceae</taxon>
        <taxon>Epidendroideae</taxon>
        <taxon>Malaxideae</taxon>
        <taxon>Dendrobiinae</taxon>
        <taxon>Dendrobium</taxon>
    </lineage>
</organism>
<name>A0A2I0W941_9ASPA</name>
<feature type="compositionally biased region" description="Basic residues" evidence="1">
    <location>
        <begin position="174"/>
        <end position="185"/>
    </location>
</feature>
<dbReference type="Pfam" id="PF14223">
    <property type="entry name" value="Retrotran_gag_2"/>
    <property type="match status" value="1"/>
</dbReference>
<gene>
    <name evidence="2" type="ORF">MA16_Dca006777</name>
</gene>
<evidence type="ECO:0000313" key="2">
    <source>
        <dbReference type="EMBL" id="PKU72184.1"/>
    </source>
</evidence>
<protein>
    <submittedName>
        <fullName evidence="2">Retrovirus-related Pol polyprotein from transposon TNT 1-94</fullName>
    </submittedName>
</protein>
<accession>A0A2I0W941</accession>
<evidence type="ECO:0000256" key="1">
    <source>
        <dbReference type="SAM" id="MobiDB-lite"/>
    </source>
</evidence>
<feature type="compositionally biased region" description="Low complexity" evidence="1">
    <location>
        <begin position="312"/>
        <end position="324"/>
    </location>
</feature>
<evidence type="ECO:0000313" key="3">
    <source>
        <dbReference type="Proteomes" id="UP000233837"/>
    </source>
</evidence>
<dbReference type="EMBL" id="KZ502843">
    <property type="protein sequence ID" value="PKU72184.1"/>
    <property type="molecule type" value="Genomic_DNA"/>
</dbReference>